<dbReference type="Proteomes" id="UP000036403">
    <property type="component" value="Unassembled WGS sequence"/>
</dbReference>
<comment type="caution">
    <text evidence="2">The sequence shown here is derived from an EMBL/GenBank/DDBJ whole genome shotgun (WGS) entry which is preliminary data.</text>
</comment>
<dbReference type="Pfam" id="PF00550">
    <property type="entry name" value="PP-binding"/>
    <property type="match status" value="1"/>
</dbReference>
<accession>A0A0J7JWG8</accession>
<reference evidence="2 3" key="1">
    <citation type="submission" date="2015-04" db="EMBL/GenBank/DDBJ databases">
        <title>Lasius niger genome sequencing.</title>
        <authorList>
            <person name="Konorov E.A."/>
            <person name="Nikitin M.A."/>
            <person name="Kirill M.V."/>
            <person name="Chang P."/>
        </authorList>
    </citation>
    <scope>NUCLEOTIDE SEQUENCE [LARGE SCALE GENOMIC DNA]</scope>
    <source>
        <tissue evidence="2">Whole</tissue>
    </source>
</reference>
<keyword evidence="3" id="KW-1185">Reference proteome</keyword>
<dbReference type="PaxDb" id="67767-A0A0J7JWG8"/>
<organism evidence="2 3">
    <name type="scientific">Lasius niger</name>
    <name type="common">Black garden ant</name>
    <dbReference type="NCBI Taxonomy" id="67767"/>
    <lineage>
        <taxon>Eukaryota</taxon>
        <taxon>Metazoa</taxon>
        <taxon>Ecdysozoa</taxon>
        <taxon>Arthropoda</taxon>
        <taxon>Hexapoda</taxon>
        <taxon>Insecta</taxon>
        <taxon>Pterygota</taxon>
        <taxon>Neoptera</taxon>
        <taxon>Endopterygota</taxon>
        <taxon>Hymenoptera</taxon>
        <taxon>Apocrita</taxon>
        <taxon>Aculeata</taxon>
        <taxon>Formicoidea</taxon>
        <taxon>Formicidae</taxon>
        <taxon>Formicinae</taxon>
        <taxon>Lasius</taxon>
        <taxon>Lasius</taxon>
    </lineage>
</organism>
<name>A0A0J7JWG8_LASNI</name>
<dbReference type="EMBL" id="LBMM01025302">
    <property type="protein sequence ID" value="KMQ82454.1"/>
    <property type="molecule type" value="Genomic_DNA"/>
</dbReference>
<evidence type="ECO:0000313" key="3">
    <source>
        <dbReference type="Proteomes" id="UP000036403"/>
    </source>
</evidence>
<dbReference type="Gene3D" id="1.10.1200.10">
    <property type="entry name" value="ACP-like"/>
    <property type="match status" value="1"/>
</dbReference>
<protein>
    <submittedName>
        <fullName evidence="2">Fatty acid synthase</fullName>
    </submittedName>
</protein>
<dbReference type="PROSITE" id="PS50075">
    <property type="entry name" value="CARRIER"/>
    <property type="match status" value="1"/>
</dbReference>
<dbReference type="OrthoDB" id="329835at2759"/>
<dbReference type="SUPFAM" id="SSF47336">
    <property type="entry name" value="ACP-like"/>
    <property type="match status" value="1"/>
</dbReference>
<gene>
    <name evidence="2" type="ORF">RF55_22917</name>
</gene>
<feature type="non-terminal residue" evidence="2">
    <location>
        <position position="121"/>
    </location>
</feature>
<feature type="domain" description="Carrier" evidence="1">
    <location>
        <begin position="1"/>
        <end position="64"/>
    </location>
</feature>
<evidence type="ECO:0000313" key="2">
    <source>
        <dbReference type="EMBL" id="KMQ82454.1"/>
    </source>
</evidence>
<dbReference type="InterPro" id="IPR009081">
    <property type="entry name" value="PP-bd_ACP"/>
</dbReference>
<dbReference type="InterPro" id="IPR036736">
    <property type="entry name" value="ACP-like_sf"/>
</dbReference>
<proteinExistence type="predicted"/>
<evidence type="ECO:0000259" key="1">
    <source>
        <dbReference type="PROSITE" id="PS50075"/>
    </source>
</evidence>
<sequence>MGLKDLNIIAPNMSFAELGMDSIMTAEIKQMLNREFDISLTAQDIRNLNFAKLKKMTNITEQDKIYDATEADTNDLNGLKIMTRKLNDSDMISDIYVQLATKREVPGTEIFLIPGIDGSGS</sequence>
<dbReference type="STRING" id="67767.A0A0J7JWG8"/>
<dbReference type="AlphaFoldDB" id="A0A0J7JWG8"/>